<evidence type="ECO:0000313" key="2">
    <source>
        <dbReference type="EMBL" id="AOV08540.1"/>
    </source>
</evidence>
<evidence type="ECO:0008006" key="4">
    <source>
        <dbReference type="Google" id="ProtNLM"/>
    </source>
</evidence>
<feature type="chain" id="PRO_5039507575" description="DUF3225 domain-containing protein" evidence="1">
    <location>
        <begin position="24"/>
        <end position="180"/>
    </location>
</feature>
<sequence length="180" mass="20460">MKKIQLALLMMTMLLLGACSNNGANNEEKEQNKQDVSEESVGFSLMGDSIEEAENIPKEEKEQILQAFDTYISTFNEKELDAYMETLSENTESFDLEEERTHTESIFKDYNLVREVSDVTIVKYSEAEAQVFAVLKSSLKQLSTGLETSENGRQVTVFTKENNEWKVSSVHYLGDDAMKQ</sequence>
<feature type="signal peptide" evidence="1">
    <location>
        <begin position="1"/>
        <end position="23"/>
    </location>
</feature>
<dbReference type="AlphaFoldDB" id="A0A1D8JIJ5"/>
<protein>
    <recommendedName>
        <fullName evidence="4">DUF3225 domain-containing protein</fullName>
    </recommendedName>
</protein>
<evidence type="ECO:0000313" key="3">
    <source>
        <dbReference type="Proteomes" id="UP000185746"/>
    </source>
</evidence>
<proteinExistence type="predicted"/>
<dbReference type="Proteomes" id="UP000185746">
    <property type="component" value="Chromosome"/>
</dbReference>
<dbReference type="Gene3D" id="3.10.450.50">
    <property type="match status" value="1"/>
</dbReference>
<keyword evidence="1" id="KW-0732">Signal</keyword>
<dbReference type="EMBL" id="CP017560">
    <property type="protein sequence ID" value="AOV08540.1"/>
    <property type="molecule type" value="Genomic_DNA"/>
</dbReference>
<dbReference type="RefSeq" id="WP_075528705.1">
    <property type="nucleotide sequence ID" value="NZ_CP017560.1"/>
</dbReference>
<accession>A0A1D8JIJ5</accession>
<evidence type="ECO:0000256" key="1">
    <source>
        <dbReference type="SAM" id="SignalP"/>
    </source>
</evidence>
<reference evidence="2 3" key="1">
    <citation type="submission" date="2016-09" db="EMBL/GenBank/DDBJ databases">
        <title>Complete genome sequence of the Lysinibacillus sphaericus LMG 22257, a specie of Bacillus with ureolytic activity that can effectively biodeposit calcium carbonate.</title>
        <authorList>
            <person name="Yan W."/>
        </authorList>
    </citation>
    <scope>NUCLEOTIDE SEQUENCE [LARGE SCALE GENOMIC DNA]</scope>
    <source>
        <strain evidence="2 3">LMG 22257</strain>
    </source>
</reference>
<keyword evidence="3" id="KW-1185">Reference proteome</keyword>
<name>A0A1D8JIJ5_9BACL</name>
<dbReference type="InterPro" id="IPR032710">
    <property type="entry name" value="NTF2-like_dom_sf"/>
</dbReference>
<gene>
    <name evidence="2" type="ORF">BI350_14015</name>
</gene>
<dbReference type="SUPFAM" id="SSF54427">
    <property type="entry name" value="NTF2-like"/>
    <property type="match status" value="1"/>
</dbReference>
<dbReference type="KEGG" id="surl:BI350_14015"/>
<dbReference type="PROSITE" id="PS51257">
    <property type="entry name" value="PROKAR_LIPOPROTEIN"/>
    <property type="match status" value="1"/>
</dbReference>
<organism evidence="2 3">
    <name type="scientific">Sporosarcina ureilytica</name>
    <dbReference type="NCBI Taxonomy" id="298596"/>
    <lineage>
        <taxon>Bacteria</taxon>
        <taxon>Bacillati</taxon>
        <taxon>Bacillota</taxon>
        <taxon>Bacilli</taxon>
        <taxon>Bacillales</taxon>
        <taxon>Caryophanaceae</taxon>
        <taxon>Sporosarcina</taxon>
    </lineage>
</organism>